<organism evidence="3 4">
    <name type="scientific">Streptomyces lomondensis</name>
    <dbReference type="NCBI Taxonomy" id="68229"/>
    <lineage>
        <taxon>Bacteria</taxon>
        <taxon>Bacillati</taxon>
        <taxon>Actinomycetota</taxon>
        <taxon>Actinomycetes</taxon>
        <taxon>Kitasatosporales</taxon>
        <taxon>Streptomycetaceae</taxon>
        <taxon>Streptomyces</taxon>
    </lineage>
</organism>
<feature type="domain" description="Histidine kinase/HSP90-like ATPase" evidence="2">
    <location>
        <begin position="73"/>
        <end position="189"/>
    </location>
</feature>
<evidence type="ECO:0000313" key="3">
    <source>
        <dbReference type="EMBL" id="GGW80831.1"/>
    </source>
</evidence>
<evidence type="ECO:0000313" key="4">
    <source>
        <dbReference type="Proteomes" id="UP000617743"/>
    </source>
</evidence>
<name>A0ABQ2WV49_9ACTN</name>
<dbReference type="InterPro" id="IPR036890">
    <property type="entry name" value="HATPase_C_sf"/>
</dbReference>
<keyword evidence="1" id="KW-0723">Serine/threonine-protein kinase</keyword>
<dbReference type="Pfam" id="PF13581">
    <property type="entry name" value="HATPase_c_2"/>
    <property type="match status" value="1"/>
</dbReference>
<dbReference type="EMBL" id="BMWC01000001">
    <property type="protein sequence ID" value="GGW80831.1"/>
    <property type="molecule type" value="Genomic_DNA"/>
</dbReference>
<keyword evidence="1" id="KW-0418">Kinase</keyword>
<dbReference type="Proteomes" id="UP000617743">
    <property type="component" value="Unassembled WGS sequence"/>
</dbReference>
<dbReference type="PANTHER" id="PTHR35526">
    <property type="entry name" value="ANTI-SIGMA-F FACTOR RSBW-RELATED"/>
    <property type="match status" value="1"/>
</dbReference>
<dbReference type="Gene3D" id="3.30.565.10">
    <property type="entry name" value="Histidine kinase-like ATPase, C-terminal domain"/>
    <property type="match status" value="1"/>
</dbReference>
<reference evidence="4" key="1">
    <citation type="journal article" date="2019" name="Int. J. Syst. Evol. Microbiol.">
        <title>The Global Catalogue of Microorganisms (GCM) 10K type strain sequencing project: providing services to taxonomists for standard genome sequencing and annotation.</title>
        <authorList>
            <consortium name="The Broad Institute Genomics Platform"/>
            <consortium name="The Broad Institute Genome Sequencing Center for Infectious Disease"/>
            <person name="Wu L."/>
            <person name="Ma J."/>
        </authorList>
    </citation>
    <scope>NUCLEOTIDE SEQUENCE [LARGE SCALE GENOMIC DNA]</scope>
    <source>
        <strain evidence="4">JCM 4866</strain>
    </source>
</reference>
<dbReference type="GO" id="GO:0005524">
    <property type="term" value="F:ATP binding"/>
    <property type="evidence" value="ECO:0007669"/>
    <property type="project" value="UniProtKB-KW"/>
</dbReference>
<keyword evidence="4" id="KW-1185">Reference proteome</keyword>
<keyword evidence="3" id="KW-0067">ATP-binding</keyword>
<dbReference type="CDD" id="cd16936">
    <property type="entry name" value="HATPase_RsbW-like"/>
    <property type="match status" value="1"/>
</dbReference>
<keyword evidence="3" id="KW-0547">Nucleotide-binding</keyword>
<evidence type="ECO:0000259" key="2">
    <source>
        <dbReference type="Pfam" id="PF13581"/>
    </source>
</evidence>
<dbReference type="InterPro" id="IPR003594">
    <property type="entry name" value="HATPase_dom"/>
</dbReference>
<dbReference type="SUPFAM" id="SSF55874">
    <property type="entry name" value="ATPase domain of HSP90 chaperone/DNA topoisomerase II/histidine kinase"/>
    <property type="match status" value="1"/>
</dbReference>
<dbReference type="PANTHER" id="PTHR35526:SF3">
    <property type="entry name" value="ANTI-SIGMA-F FACTOR RSBW"/>
    <property type="match status" value="1"/>
</dbReference>
<keyword evidence="1" id="KW-0808">Transferase</keyword>
<proteinExistence type="predicted"/>
<evidence type="ECO:0000256" key="1">
    <source>
        <dbReference type="ARBA" id="ARBA00022527"/>
    </source>
</evidence>
<gene>
    <name evidence="3" type="ORF">GCM10010383_05770</name>
</gene>
<dbReference type="InterPro" id="IPR050267">
    <property type="entry name" value="Anti-sigma-factor_SerPK"/>
</dbReference>
<protein>
    <submittedName>
        <fullName evidence="3">ATP-binding protein</fullName>
    </submittedName>
</protein>
<accession>A0ABQ2WV49</accession>
<comment type="caution">
    <text evidence="3">The sequence shown here is derived from an EMBL/GenBank/DDBJ whole genome shotgun (WGS) entry which is preliminary data.</text>
</comment>
<sequence length="194" mass="21318">MQRELYCEHSCFCDQEPEALTPLFRTVRCPLAPSMTAPIPHGRRTAVSPHTTSTPRFLDAVRPGRTHWLELPPHRTSVRAARHATRARLAAWQVPDEVCDSAVLLVSELVTNAVLHTLSERVLCGVQLMPDERFRLEVHDGDLTGRGIPDCCPGLDDEGGRGLLLVREIADSWGITRSALTGGNAVWASLATVL</sequence>